<keyword evidence="4 6" id="KW-0472">Membrane</keyword>
<name>A0A448YKA8_BRENA</name>
<keyword evidence="2 6" id="KW-0812">Transmembrane</keyword>
<dbReference type="PANTHER" id="PTHR13377:SF3">
    <property type="entry name" value="TRANSMEMBRANE PROTEIN 115"/>
    <property type="match status" value="1"/>
</dbReference>
<evidence type="ECO:0000256" key="2">
    <source>
        <dbReference type="ARBA" id="ARBA00022692"/>
    </source>
</evidence>
<dbReference type="FunCoup" id="A0A448YKA8">
    <property type="interactions" value="609"/>
</dbReference>
<dbReference type="EMBL" id="CAACVR010000012">
    <property type="protein sequence ID" value="VEU21369.1"/>
    <property type="molecule type" value="Genomic_DNA"/>
</dbReference>
<feature type="region of interest" description="Disordered" evidence="5">
    <location>
        <begin position="345"/>
        <end position="375"/>
    </location>
</feature>
<feature type="transmembrane region" description="Helical" evidence="6">
    <location>
        <begin position="76"/>
        <end position="95"/>
    </location>
</feature>
<proteinExistence type="predicted"/>
<accession>A0A448YKA8</accession>
<dbReference type="AlphaFoldDB" id="A0A448YKA8"/>
<evidence type="ECO:0000256" key="1">
    <source>
        <dbReference type="ARBA" id="ARBA00004141"/>
    </source>
</evidence>
<dbReference type="PANTHER" id="PTHR13377">
    <property type="entry name" value="PLACENTAL PROTEIN 6"/>
    <property type="match status" value="1"/>
</dbReference>
<protein>
    <submittedName>
        <fullName evidence="7">DEKNAAC102409</fullName>
    </submittedName>
</protein>
<dbReference type="STRING" id="13370.A0A448YKA8"/>
<dbReference type="InterPro" id="IPR013861">
    <property type="entry name" value="TMEM115/Pdh1/Rbl19"/>
</dbReference>
<evidence type="ECO:0000256" key="5">
    <source>
        <dbReference type="SAM" id="MobiDB-lite"/>
    </source>
</evidence>
<keyword evidence="3 6" id="KW-1133">Transmembrane helix</keyword>
<feature type="compositionally biased region" description="Low complexity" evidence="5">
    <location>
        <begin position="352"/>
        <end position="375"/>
    </location>
</feature>
<feature type="transmembrane region" description="Helical" evidence="6">
    <location>
        <begin position="200"/>
        <end position="217"/>
    </location>
</feature>
<organism evidence="7 8">
    <name type="scientific">Brettanomyces naardenensis</name>
    <name type="common">Yeast</name>
    <dbReference type="NCBI Taxonomy" id="13370"/>
    <lineage>
        <taxon>Eukaryota</taxon>
        <taxon>Fungi</taxon>
        <taxon>Dikarya</taxon>
        <taxon>Ascomycota</taxon>
        <taxon>Saccharomycotina</taxon>
        <taxon>Pichiomycetes</taxon>
        <taxon>Pichiales</taxon>
        <taxon>Pichiaceae</taxon>
        <taxon>Brettanomyces</taxon>
    </lineage>
</organism>
<dbReference type="GO" id="GO:0005794">
    <property type="term" value="C:Golgi apparatus"/>
    <property type="evidence" value="ECO:0007669"/>
    <property type="project" value="TreeGrafter"/>
</dbReference>
<reference evidence="7 8" key="1">
    <citation type="submission" date="2018-12" db="EMBL/GenBank/DDBJ databases">
        <authorList>
            <person name="Tiukova I."/>
            <person name="Dainat J."/>
        </authorList>
    </citation>
    <scope>NUCLEOTIDE SEQUENCE [LARGE SCALE GENOMIC DNA]</scope>
</reference>
<feature type="transmembrane region" description="Helical" evidence="6">
    <location>
        <begin position="162"/>
        <end position="179"/>
    </location>
</feature>
<comment type="subcellular location">
    <subcellularLocation>
        <location evidence="1">Membrane</location>
        <topology evidence="1">Multi-pass membrane protein</topology>
    </subcellularLocation>
</comment>
<dbReference type="OrthoDB" id="73612at2759"/>
<sequence>MAKVKIGPYRFWPLTLAYVGLVIVLSLLAYYVRLQSYTQLKLDNPDISFSSVVVPALELVPNKFFIFPWTLLTEPFVQTSIFEFVLALPVIFFGVEYLESNWNIRAGGGRQGSVLKTERAFKETAYYLTVVSFLTNISLVLLKSTAVVCGITSPETLARPTNYGFFTIVMSFLVVVKQLSPEYNVRIFKVIKFRLKRLPFIILTLALVLSVAIARSADPFLNPLFVNFYVSWCYLRYYQINQVAEILPTATPGSGSQATQTVRGDASDTFAFIQFFPDSWHQYLKPVSRFFYHSSVFLGLFHPFNDDDIESSNLRTIQRLNKNTTVTSQDETDRRKRVALKVLEQRVGKNTANGANEAASDNSAAAAPSNPVESK</sequence>
<evidence type="ECO:0000256" key="4">
    <source>
        <dbReference type="ARBA" id="ARBA00023136"/>
    </source>
</evidence>
<dbReference type="SMART" id="SM01160">
    <property type="entry name" value="DUF1751"/>
    <property type="match status" value="1"/>
</dbReference>
<gene>
    <name evidence="7" type="ORF">BRENAR_LOCUS2103</name>
</gene>
<dbReference type="InParanoid" id="A0A448YKA8"/>
<dbReference type="GO" id="GO:0016020">
    <property type="term" value="C:membrane"/>
    <property type="evidence" value="ECO:0007669"/>
    <property type="project" value="UniProtKB-SubCell"/>
</dbReference>
<evidence type="ECO:0000256" key="3">
    <source>
        <dbReference type="ARBA" id="ARBA00022989"/>
    </source>
</evidence>
<evidence type="ECO:0000313" key="8">
    <source>
        <dbReference type="Proteomes" id="UP000290900"/>
    </source>
</evidence>
<feature type="transmembrane region" description="Helical" evidence="6">
    <location>
        <begin position="12"/>
        <end position="32"/>
    </location>
</feature>
<dbReference type="GO" id="GO:0006890">
    <property type="term" value="P:retrograde vesicle-mediated transport, Golgi to endoplasmic reticulum"/>
    <property type="evidence" value="ECO:0007669"/>
    <property type="project" value="InterPro"/>
</dbReference>
<evidence type="ECO:0000313" key="7">
    <source>
        <dbReference type="EMBL" id="VEU21369.1"/>
    </source>
</evidence>
<evidence type="ECO:0000256" key="6">
    <source>
        <dbReference type="SAM" id="Phobius"/>
    </source>
</evidence>
<feature type="transmembrane region" description="Helical" evidence="6">
    <location>
        <begin position="125"/>
        <end position="142"/>
    </location>
</feature>
<dbReference type="Pfam" id="PF08551">
    <property type="entry name" value="DUF1751"/>
    <property type="match status" value="1"/>
</dbReference>
<dbReference type="Proteomes" id="UP000290900">
    <property type="component" value="Unassembled WGS sequence"/>
</dbReference>
<keyword evidence="8" id="KW-1185">Reference proteome</keyword>